<evidence type="ECO:0000313" key="2">
    <source>
        <dbReference type="Proteomes" id="UP000075683"/>
    </source>
</evidence>
<comment type="caution">
    <text evidence="1">The sequence shown here is derived from an EMBL/GenBank/DDBJ whole genome shotgun (WGS) entry which is preliminary data.</text>
</comment>
<dbReference type="AlphaFoldDB" id="A0A150LIF5"/>
<protein>
    <submittedName>
        <fullName evidence="1">Uncharacterized protein</fullName>
    </submittedName>
</protein>
<dbReference type="STRING" id="301148.B4135_3147"/>
<dbReference type="Proteomes" id="UP000075683">
    <property type="component" value="Unassembled WGS sequence"/>
</dbReference>
<sequence>MSKIYNFLSINLSFLFNMEKNLSNMEEKITIIPENMSITAGKMSIINGENSHPGEGETVFVFPPAC</sequence>
<proteinExistence type="predicted"/>
<accession>A0A150LIF5</accession>
<reference evidence="1 2" key="1">
    <citation type="submission" date="2016-01" db="EMBL/GenBank/DDBJ databases">
        <title>Draft Genome Sequences of Seven Thermophilic Sporeformers Isolated from Foods.</title>
        <authorList>
            <person name="Berendsen E.M."/>
            <person name="Wells-Bennik M.H."/>
            <person name="Krawcyk A.O."/>
            <person name="De Jong A."/>
            <person name="Holsappel S."/>
            <person name="Eijlander R.T."/>
            <person name="Kuipers O.P."/>
        </authorList>
    </citation>
    <scope>NUCLEOTIDE SEQUENCE [LARGE SCALE GENOMIC DNA]</scope>
    <source>
        <strain evidence="1 2">B4135</strain>
    </source>
</reference>
<evidence type="ECO:0000313" key="1">
    <source>
        <dbReference type="EMBL" id="KYD12117.1"/>
    </source>
</evidence>
<organism evidence="1 2">
    <name type="scientific">Caldibacillus debilis</name>
    <dbReference type="NCBI Taxonomy" id="301148"/>
    <lineage>
        <taxon>Bacteria</taxon>
        <taxon>Bacillati</taxon>
        <taxon>Bacillota</taxon>
        <taxon>Bacilli</taxon>
        <taxon>Bacillales</taxon>
        <taxon>Bacillaceae</taxon>
        <taxon>Caldibacillus</taxon>
    </lineage>
</organism>
<gene>
    <name evidence="1" type="ORF">B4135_3147</name>
</gene>
<dbReference type="EMBL" id="LQYT01000096">
    <property type="protein sequence ID" value="KYD12117.1"/>
    <property type="molecule type" value="Genomic_DNA"/>
</dbReference>
<name>A0A150LIF5_9BACI</name>